<evidence type="ECO:0000256" key="1">
    <source>
        <dbReference type="ARBA" id="ARBA00004141"/>
    </source>
</evidence>
<dbReference type="AlphaFoldDB" id="A0A6V8QRJ6"/>
<dbReference type="Gene3D" id="1.20.1250.20">
    <property type="entry name" value="MFS general substrate transporter like domains"/>
    <property type="match status" value="2"/>
</dbReference>
<dbReference type="InterPro" id="IPR036259">
    <property type="entry name" value="MFS_trans_sf"/>
</dbReference>
<feature type="transmembrane region" description="Helical" evidence="3">
    <location>
        <begin position="69"/>
        <end position="91"/>
    </location>
</feature>
<evidence type="ECO:0000256" key="2">
    <source>
        <dbReference type="SAM" id="MobiDB-lite"/>
    </source>
</evidence>
<dbReference type="GO" id="GO:0022857">
    <property type="term" value="F:transmembrane transporter activity"/>
    <property type="evidence" value="ECO:0007669"/>
    <property type="project" value="InterPro"/>
</dbReference>
<dbReference type="Pfam" id="PF07690">
    <property type="entry name" value="MFS_1"/>
    <property type="match status" value="2"/>
</dbReference>
<dbReference type="SUPFAM" id="SSF103473">
    <property type="entry name" value="MFS general substrate transporter"/>
    <property type="match status" value="1"/>
</dbReference>
<dbReference type="EMBL" id="BLZH01000002">
    <property type="protein sequence ID" value="GFP53083.1"/>
    <property type="molecule type" value="Genomic_DNA"/>
</dbReference>
<keyword evidence="3" id="KW-1133">Transmembrane helix</keyword>
<feature type="transmembrane region" description="Helical" evidence="3">
    <location>
        <begin position="314"/>
        <end position="340"/>
    </location>
</feature>
<feature type="region of interest" description="Disordered" evidence="2">
    <location>
        <begin position="236"/>
        <end position="267"/>
    </location>
</feature>
<sequence length="439" mass="46681">MENSSLESAARPGIHVRVLSELGLVSLFHSPLDVKLLCLQRFVRLFAYGGSTLVLVPYLQALGISKTNIGLFMTLTLVGDVCISFVLTIVADGLGRKAILSMGALMVVGSGVTFALCQNYWILLAAAIFGVISPSGNEIGPFRAIEESVVAHLTEPASRSDVYAWYSLLGQAGVACGLMTCGWVIQYVSTSLQWEHVDAYRLAFLGYAAVGVIKLALTLLLSAAVEADAKASTTKKMTVSSEAGSTETSPLLGSANANGSLRATEQRPGRSRLLSLLPDISREGYAMMTSLSCSMLVASSLAKRFGNIKTMVFTHLPSSIFLSLIPAFPDVRLSLLFLWLRSSTASMDVAPRAAFLAAVIKPSERTAIMGVINVCKTVGASLGPFLTGTLADHGLFWVAFVMAGCLKVGYDLGILAVFKNHERHSAESENGRVETNATA</sequence>
<comment type="subcellular location">
    <subcellularLocation>
        <location evidence="1">Membrane</location>
        <topology evidence="1">Multi-pass membrane protein</topology>
    </subcellularLocation>
</comment>
<comment type="caution">
    <text evidence="4">The sequence shown here is derived from an EMBL/GenBank/DDBJ whole genome shotgun (WGS) entry which is preliminary data.</text>
</comment>
<dbReference type="Proteomes" id="UP000517252">
    <property type="component" value="Unassembled WGS sequence"/>
</dbReference>
<dbReference type="OrthoDB" id="10027823at2759"/>
<gene>
    <name evidence="4" type="ORF">TASIC1_0002026700</name>
</gene>
<dbReference type="PANTHER" id="PTHR23520">
    <property type="entry name" value="TRANSPORTER, PUTATIVE (AFU_ORTHOLOGUE AFUA_3G04000)-RELATED"/>
    <property type="match status" value="1"/>
</dbReference>
<dbReference type="GO" id="GO:0000329">
    <property type="term" value="C:fungal-type vacuole membrane"/>
    <property type="evidence" value="ECO:0007669"/>
    <property type="project" value="TreeGrafter"/>
</dbReference>
<feature type="transmembrane region" description="Helical" evidence="3">
    <location>
        <begin position="200"/>
        <end position="225"/>
    </location>
</feature>
<feature type="transmembrane region" description="Helical" evidence="3">
    <location>
        <begin position="163"/>
        <end position="188"/>
    </location>
</feature>
<feature type="transmembrane region" description="Helical" evidence="3">
    <location>
        <begin position="103"/>
        <end position="132"/>
    </location>
</feature>
<proteinExistence type="predicted"/>
<evidence type="ECO:0000256" key="3">
    <source>
        <dbReference type="SAM" id="Phobius"/>
    </source>
</evidence>
<evidence type="ECO:0000313" key="4">
    <source>
        <dbReference type="EMBL" id="GFP53083.1"/>
    </source>
</evidence>
<organism evidence="4 5">
    <name type="scientific">Trichoderma asperellum</name>
    <name type="common">Filamentous fungus</name>
    <dbReference type="NCBI Taxonomy" id="101201"/>
    <lineage>
        <taxon>Eukaryota</taxon>
        <taxon>Fungi</taxon>
        <taxon>Dikarya</taxon>
        <taxon>Ascomycota</taxon>
        <taxon>Pezizomycotina</taxon>
        <taxon>Sordariomycetes</taxon>
        <taxon>Hypocreomycetidae</taxon>
        <taxon>Hypocreales</taxon>
        <taxon>Hypocreaceae</taxon>
        <taxon>Trichoderma</taxon>
    </lineage>
</organism>
<feature type="transmembrane region" description="Helical" evidence="3">
    <location>
        <begin position="395"/>
        <end position="418"/>
    </location>
</feature>
<evidence type="ECO:0000313" key="5">
    <source>
        <dbReference type="Proteomes" id="UP000517252"/>
    </source>
</evidence>
<dbReference type="PANTHER" id="PTHR23520:SF5">
    <property type="entry name" value="TRANSPORTER, PUTATIVE (AFU_ORTHOLOGUE AFUA_3G04000)-RELATED"/>
    <property type="match status" value="1"/>
</dbReference>
<reference evidence="4 5" key="1">
    <citation type="submission" date="2020-07" db="EMBL/GenBank/DDBJ databases">
        <title>Trichoderma asperellum IC-1 whole genome shotgun sequence.</title>
        <authorList>
            <person name="Kanamasa S."/>
            <person name="Takahashi H."/>
        </authorList>
    </citation>
    <scope>NUCLEOTIDE SEQUENCE [LARGE SCALE GENOMIC DNA]</scope>
    <source>
        <strain evidence="4 5">IC-1</strain>
    </source>
</reference>
<feature type="compositionally biased region" description="Polar residues" evidence="2">
    <location>
        <begin position="236"/>
        <end position="263"/>
    </location>
</feature>
<keyword evidence="3" id="KW-0812">Transmembrane</keyword>
<name>A0A6V8QRJ6_TRIAP</name>
<accession>A0A6V8QRJ6</accession>
<protein>
    <submittedName>
        <fullName evidence="4">Uncharacterized membrane protein YJR124C</fullName>
    </submittedName>
</protein>
<feature type="transmembrane region" description="Helical" evidence="3">
    <location>
        <begin position="45"/>
        <end position="63"/>
    </location>
</feature>
<keyword evidence="3" id="KW-0472">Membrane</keyword>
<dbReference type="InterPro" id="IPR011701">
    <property type="entry name" value="MFS"/>
</dbReference>